<organism evidence="4 5">
    <name type="scientific">Candidatus Aeolococcus gillhamiae</name>
    <dbReference type="NCBI Taxonomy" id="3127015"/>
    <lineage>
        <taxon>Bacteria</taxon>
        <taxon>Bacillati</taxon>
        <taxon>Candidatus Dormiibacterota</taxon>
        <taxon>Candidatus Dormibacteria</taxon>
        <taxon>Candidatus Aeolococcales</taxon>
        <taxon>Candidatus Aeolococcaceae</taxon>
        <taxon>Candidatus Aeolococcus</taxon>
    </lineage>
</organism>
<gene>
    <name evidence="4" type="ORF">DLM65_11935</name>
    <name evidence="3" type="ORF">JF886_02270</name>
</gene>
<evidence type="ECO:0000256" key="1">
    <source>
        <dbReference type="SAM" id="MobiDB-lite"/>
    </source>
</evidence>
<keyword evidence="2" id="KW-0812">Transmembrane</keyword>
<feature type="compositionally biased region" description="Polar residues" evidence="1">
    <location>
        <begin position="53"/>
        <end position="68"/>
    </location>
</feature>
<dbReference type="AlphaFoldDB" id="A0A2W5Z0W9"/>
<evidence type="ECO:0000313" key="5">
    <source>
        <dbReference type="Proteomes" id="UP000248724"/>
    </source>
</evidence>
<name>A0A2W5Z0W9_9BACT</name>
<evidence type="ECO:0000256" key="2">
    <source>
        <dbReference type="SAM" id="Phobius"/>
    </source>
</evidence>
<dbReference type="Proteomes" id="UP000606991">
    <property type="component" value="Unassembled WGS sequence"/>
</dbReference>
<feature type="transmembrane region" description="Helical" evidence="2">
    <location>
        <begin position="21"/>
        <end position="43"/>
    </location>
</feature>
<comment type="caution">
    <text evidence="4">The sequence shown here is derived from an EMBL/GenBank/DDBJ whole genome shotgun (WGS) entry which is preliminary data.</text>
</comment>
<dbReference type="Proteomes" id="UP000248724">
    <property type="component" value="Unassembled WGS sequence"/>
</dbReference>
<feature type="region of interest" description="Disordered" evidence="1">
    <location>
        <begin position="49"/>
        <end position="102"/>
    </location>
</feature>
<sequence length="102" mass="9748">MKQSSPAARDRAQRRVRSITVASAAGAGVLTVAGIAVTAGTFAGRTVGAAAPATQTAPSDSQALPTQDPSGGLQQPTQPPTAGTPVDPNAGNGSAPVVSGGS</sequence>
<reference evidence="4" key="2">
    <citation type="submission" date="2018-05" db="EMBL/GenBank/DDBJ databases">
        <authorList>
            <person name="Ferrari B."/>
        </authorList>
    </citation>
    <scope>NUCLEOTIDE SEQUENCE</scope>
    <source>
        <strain evidence="4">RRmetagenome_bin12</strain>
    </source>
</reference>
<accession>A0A934JV82</accession>
<protein>
    <submittedName>
        <fullName evidence="4">Uncharacterized protein</fullName>
    </submittedName>
</protein>
<accession>A0A2W5Z0W9</accession>
<keyword evidence="2" id="KW-0472">Membrane</keyword>
<dbReference type="RefSeq" id="WP_337309188.1">
    <property type="nucleotide sequence ID" value="NZ_JAEKNS010000032.1"/>
</dbReference>
<dbReference type="EMBL" id="QHBU01000238">
    <property type="protein sequence ID" value="PZR78832.1"/>
    <property type="molecule type" value="Genomic_DNA"/>
</dbReference>
<proteinExistence type="predicted"/>
<evidence type="ECO:0000313" key="4">
    <source>
        <dbReference type="EMBL" id="PZR78832.1"/>
    </source>
</evidence>
<evidence type="ECO:0000313" key="3">
    <source>
        <dbReference type="EMBL" id="MBJ7593680.1"/>
    </source>
</evidence>
<dbReference type="EMBL" id="JAEKNS010000032">
    <property type="protein sequence ID" value="MBJ7593680.1"/>
    <property type="molecule type" value="Genomic_DNA"/>
</dbReference>
<reference evidence="4 5" key="1">
    <citation type="journal article" date="2017" name="Nature">
        <title>Atmospheric trace gases support primary production in Antarctic desert surface soil.</title>
        <authorList>
            <person name="Ji M."/>
            <person name="Greening C."/>
            <person name="Vanwonterghem I."/>
            <person name="Carere C.R."/>
            <person name="Bay S.K."/>
            <person name="Steen J.A."/>
            <person name="Montgomery K."/>
            <person name="Lines T."/>
            <person name="Beardall J."/>
            <person name="van Dorst J."/>
            <person name="Snape I."/>
            <person name="Stott M.B."/>
            <person name="Hugenholtz P."/>
            <person name="Ferrari B.C."/>
        </authorList>
    </citation>
    <scope>NUCLEOTIDE SEQUENCE [LARGE SCALE GENOMIC DNA]</scope>
    <source>
        <strain evidence="4">RRmetagenome_bin12</strain>
    </source>
</reference>
<evidence type="ECO:0000313" key="6">
    <source>
        <dbReference type="Proteomes" id="UP000606991"/>
    </source>
</evidence>
<reference evidence="3 6" key="3">
    <citation type="submission" date="2020-10" db="EMBL/GenBank/DDBJ databases">
        <title>Ca. Dormibacterota MAGs.</title>
        <authorList>
            <person name="Montgomery K."/>
        </authorList>
    </citation>
    <scope>NUCLEOTIDE SEQUENCE [LARGE SCALE GENOMIC DNA]</scope>
    <source>
        <strain evidence="3">SC8812_S17_18</strain>
    </source>
</reference>
<feature type="compositionally biased region" description="Low complexity" evidence="1">
    <location>
        <begin position="69"/>
        <end position="85"/>
    </location>
</feature>
<keyword evidence="2" id="KW-1133">Transmembrane helix</keyword>